<dbReference type="Proteomes" id="UP000318041">
    <property type="component" value="Unassembled WGS sequence"/>
</dbReference>
<name>A0A5C6L546_BACFG</name>
<keyword evidence="2" id="KW-0472">Membrane</keyword>
<gene>
    <name evidence="3" type="ORF">F2Z89_16050</name>
    <name evidence="4" type="ORF">FSA08_18025</name>
</gene>
<keyword evidence="1" id="KW-0175">Coiled coil</keyword>
<dbReference type="InterPro" id="IPR011990">
    <property type="entry name" value="TPR-like_helical_dom_sf"/>
</dbReference>
<dbReference type="EMBL" id="VWCJ01000011">
    <property type="protein sequence ID" value="KAA4994926.1"/>
    <property type="molecule type" value="Genomic_DNA"/>
</dbReference>
<dbReference type="Proteomes" id="UP000460666">
    <property type="component" value="Unassembled WGS sequence"/>
</dbReference>
<dbReference type="Gene3D" id="1.25.40.10">
    <property type="entry name" value="Tetratricopeptide repeat domain"/>
    <property type="match status" value="1"/>
</dbReference>
<evidence type="ECO:0000313" key="3">
    <source>
        <dbReference type="EMBL" id="KAA4994926.1"/>
    </source>
</evidence>
<feature type="transmembrane region" description="Helical" evidence="2">
    <location>
        <begin position="492"/>
        <end position="514"/>
    </location>
</feature>
<dbReference type="Gene3D" id="1.10.10.10">
    <property type="entry name" value="Winged helix-like DNA-binding domain superfamily/Winged helix DNA-binding domain"/>
    <property type="match status" value="1"/>
</dbReference>
<reference evidence="4 5" key="2">
    <citation type="submission" date="2019-08" db="EMBL/GenBank/DDBJ databases">
        <title>Genome sequencing of Bacteroides fragilis Sample_iSURF_9.</title>
        <authorList>
            <person name="Chandler J.E."/>
            <person name="Ruoff K.L."/>
            <person name="Price C.E."/>
            <person name="Valls R.A."/>
            <person name="O'Toole G.A."/>
        </authorList>
    </citation>
    <scope>NUCLEOTIDE SEQUENCE [LARGE SCALE GENOMIC DNA]</scope>
    <source>
        <strain evidence="4 5">CFPLTA004_1B</strain>
    </source>
</reference>
<dbReference type="SUPFAM" id="SSF48452">
    <property type="entry name" value="TPR-like"/>
    <property type="match status" value="1"/>
</dbReference>
<feature type="coiled-coil region" evidence="1">
    <location>
        <begin position="531"/>
        <end position="558"/>
    </location>
</feature>
<dbReference type="SUPFAM" id="SSF46894">
    <property type="entry name" value="C-terminal effector domain of the bipartite response regulators"/>
    <property type="match status" value="1"/>
</dbReference>
<organism evidence="4 5">
    <name type="scientific">Bacteroides fragilis</name>
    <dbReference type="NCBI Taxonomy" id="817"/>
    <lineage>
        <taxon>Bacteria</taxon>
        <taxon>Pseudomonadati</taxon>
        <taxon>Bacteroidota</taxon>
        <taxon>Bacteroidia</taxon>
        <taxon>Bacteroidales</taxon>
        <taxon>Bacteroidaceae</taxon>
        <taxon>Bacteroides</taxon>
    </lineage>
</organism>
<evidence type="ECO:0000256" key="1">
    <source>
        <dbReference type="SAM" id="Coils"/>
    </source>
</evidence>
<dbReference type="EMBL" id="VOHY01000017">
    <property type="protein sequence ID" value="TWV69666.1"/>
    <property type="molecule type" value="Genomic_DNA"/>
</dbReference>
<dbReference type="GO" id="GO:0003677">
    <property type="term" value="F:DNA binding"/>
    <property type="evidence" value="ECO:0007669"/>
    <property type="project" value="InterPro"/>
</dbReference>
<dbReference type="InterPro" id="IPR016032">
    <property type="entry name" value="Sig_transdc_resp-reg_C-effctor"/>
</dbReference>
<comment type="caution">
    <text evidence="4">The sequence shown here is derived from an EMBL/GenBank/DDBJ whole genome shotgun (WGS) entry which is preliminary data.</text>
</comment>
<evidence type="ECO:0000313" key="6">
    <source>
        <dbReference type="Proteomes" id="UP000460666"/>
    </source>
</evidence>
<dbReference type="InterPro" id="IPR036388">
    <property type="entry name" value="WH-like_DNA-bd_sf"/>
</dbReference>
<keyword evidence="2" id="KW-0812">Transmembrane</keyword>
<evidence type="ECO:0000256" key="2">
    <source>
        <dbReference type="SAM" id="Phobius"/>
    </source>
</evidence>
<proteinExistence type="predicted"/>
<sequence length="662" mass="76056">MLSFIYCTSYMRYCILIFGFILLFFLPVGCKQSSTVTPLSFKEWMTHHPGECIEHYMGLHDSLFEAGRYDMLTDIYSGMFLYMPSDPDGNPDTLRRQLLRIMPLYNQVLSKTGAYEAAVQLLDSIRLSGHPFLTGYCAYPLWAFEAQNSLMTDDNRRTEALADSFAVLLPPDDQSVVMLCCHMVSWAYHFSSARPNVACRMQERAVEAYRRGGETQDVGAILARLGYYYRREGRYVKAVDLSLAAVEWYDKHPGIATDGMIRAYADLAALYSTLALTEKALEINARVIRMAAREDSMALCGAYRVRSSFFMDLEQVDSAAFYLGKEREVAQRMGERSLKTWRRDRAKYWLQMCPDSNAAALRDMEAIFADSAGVRPATHSGTRYWLGLALVRDGQEERGLAMMEQAHREFAYMDWDEMEAFAAKGLLGIYASRHLGSRMLEFYPRYAALQDSLNEKDKLRYTAAANVRYDTGRKEQEYRALMAEVELKERTLTYIGIVVVLLFMLLGLVVVYMLQRRRHYRREAHLHRERLSRLISIHQELNGRYESLNNELEKVAHADVIDNVRQKLNPMLLSGDDEIRFRQSFAALYPHYLPVLRCQCPELTRNDELLCMLIRLNQSTDEIALALGISRASVNSGRSRIRKKLGLGKDESLEAYLQNIKK</sequence>
<evidence type="ECO:0000313" key="4">
    <source>
        <dbReference type="EMBL" id="TWV69666.1"/>
    </source>
</evidence>
<evidence type="ECO:0000313" key="5">
    <source>
        <dbReference type="Proteomes" id="UP000318041"/>
    </source>
</evidence>
<dbReference type="CDD" id="cd12087">
    <property type="entry name" value="TM_EGFR-like"/>
    <property type="match status" value="1"/>
</dbReference>
<dbReference type="AlphaFoldDB" id="A0A5C6L546"/>
<accession>A0A5C6L546</accession>
<reference evidence="3 6" key="1">
    <citation type="journal article" date="2019" name="Nat. Med.">
        <title>A library of human gut bacterial isolates paired with longitudinal multiomics data enables mechanistic microbiome research.</title>
        <authorList>
            <person name="Poyet M."/>
            <person name="Groussin M."/>
            <person name="Gibbons S.M."/>
            <person name="Avila-Pacheco J."/>
            <person name="Jiang X."/>
            <person name="Kearney S.M."/>
            <person name="Perrotta A.R."/>
            <person name="Berdy B."/>
            <person name="Zhao S."/>
            <person name="Lieberman T.D."/>
            <person name="Swanson P.K."/>
            <person name="Smith M."/>
            <person name="Roesemann S."/>
            <person name="Alexander J.E."/>
            <person name="Rich S.A."/>
            <person name="Livny J."/>
            <person name="Vlamakis H."/>
            <person name="Clish C."/>
            <person name="Bullock K."/>
            <person name="Deik A."/>
            <person name="Scott J."/>
            <person name="Pierce K.A."/>
            <person name="Xavier R.J."/>
            <person name="Alm E.J."/>
        </authorList>
    </citation>
    <scope>NUCLEOTIDE SEQUENCE [LARGE SCALE GENOMIC DNA]</scope>
    <source>
        <strain evidence="3 6">BIOML-A46</strain>
    </source>
</reference>
<keyword evidence="2" id="KW-1133">Transmembrane helix</keyword>
<dbReference type="GO" id="GO:0006355">
    <property type="term" value="P:regulation of DNA-templated transcription"/>
    <property type="evidence" value="ECO:0007669"/>
    <property type="project" value="InterPro"/>
</dbReference>
<protein>
    <submittedName>
        <fullName evidence="4">Transcriptional regulator</fullName>
    </submittedName>
</protein>